<proteinExistence type="predicted"/>
<keyword evidence="6" id="KW-1185">Reference proteome</keyword>
<evidence type="ECO:0000313" key="6">
    <source>
        <dbReference type="Proteomes" id="UP000314251"/>
    </source>
</evidence>
<dbReference type="SUPFAM" id="SSF52172">
    <property type="entry name" value="CheY-like"/>
    <property type="match status" value="1"/>
</dbReference>
<dbReference type="PANTHER" id="PTHR44591">
    <property type="entry name" value="STRESS RESPONSE REGULATOR PROTEIN 1"/>
    <property type="match status" value="1"/>
</dbReference>
<feature type="region of interest" description="Disordered" evidence="3">
    <location>
        <begin position="215"/>
        <end position="240"/>
    </location>
</feature>
<evidence type="ECO:0000256" key="1">
    <source>
        <dbReference type="ARBA" id="ARBA00022553"/>
    </source>
</evidence>
<protein>
    <submittedName>
        <fullName evidence="5">Response regulator</fullName>
    </submittedName>
</protein>
<dbReference type="Gene3D" id="3.40.50.2300">
    <property type="match status" value="1"/>
</dbReference>
<dbReference type="Pfam" id="PF00072">
    <property type="entry name" value="Response_reg"/>
    <property type="match status" value="1"/>
</dbReference>
<evidence type="ECO:0000313" key="5">
    <source>
        <dbReference type="EMBL" id="KAB8158882.1"/>
    </source>
</evidence>
<keyword evidence="1 2" id="KW-0597">Phosphoprotein</keyword>
<sequence>MPELRPLAPDLAPESHALAEALRELFCGLGISVRRYAARRSRDPGALSRYLGGTRVPPWEVVMDLLTDLAEHRGRPTTPATFEHVRRLHRAAEAAAGSPRQATEILTQQLADADRTSRRSSARGEVLEEALLDRSHRIADLEVRLNQIESRWATERERADRLAAGWGEAGALRRERDRLQSEVSELRAELADAQRRREEAEARCALLERQMELVERQSAATPGRPLPPAPPGAARAEGRDRRAPHLPRILVVDDEHSNVLALTGVLTSLGQELVTASSGHEALKALLTHDDFAVIIMDVQMPGMDGYETAAHIKRRSRTRDIPIIFLTAMGIDAEHSARGYAAGAVDYIGKPFDPWALRAKVSVFTDLFLERRRSRQPGRV</sequence>
<name>A0A5N5ZSK4_9ACTN</name>
<dbReference type="PANTHER" id="PTHR44591:SF3">
    <property type="entry name" value="RESPONSE REGULATORY DOMAIN-CONTAINING PROTEIN"/>
    <property type="match status" value="1"/>
</dbReference>
<dbReference type="InterPro" id="IPR050595">
    <property type="entry name" value="Bact_response_regulator"/>
</dbReference>
<gene>
    <name evidence="5" type="ORF">FH607_028680</name>
</gene>
<dbReference type="PROSITE" id="PS50110">
    <property type="entry name" value="RESPONSE_REGULATORY"/>
    <property type="match status" value="1"/>
</dbReference>
<dbReference type="GO" id="GO:0000160">
    <property type="term" value="P:phosphorelay signal transduction system"/>
    <property type="evidence" value="ECO:0007669"/>
    <property type="project" value="InterPro"/>
</dbReference>
<evidence type="ECO:0000256" key="2">
    <source>
        <dbReference type="PROSITE-ProRule" id="PRU00169"/>
    </source>
</evidence>
<evidence type="ECO:0000259" key="4">
    <source>
        <dbReference type="PROSITE" id="PS50110"/>
    </source>
</evidence>
<dbReference type="Gene3D" id="6.10.140.910">
    <property type="match status" value="1"/>
</dbReference>
<comment type="caution">
    <text evidence="5">The sequence shown here is derived from an EMBL/GenBank/DDBJ whole genome shotgun (WGS) entry which is preliminary data.</text>
</comment>
<dbReference type="AlphaFoldDB" id="A0A5N5ZSK4"/>
<feature type="domain" description="Response regulatory" evidence="4">
    <location>
        <begin position="248"/>
        <end position="366"/>
    </location>
</feature>
<reference evidence="5" key="1">
    <citation type="submission" date="2019-10" db="EMBL/GenBank/DDBJ databases">
        <title>Nonomuraea sp. nov., isolated from Phyllanthus amarus.</title>
        <authorList>
            <person name="Klykleung N."/>
            <person name="Tanasupawat S."/>
        </authorList>
    </citation>
    <scope>NUCLEOTIDE SEQUENCE [LARGE SCALE GENOMIC DNA]</scope>
    <source>
        <strain evidence="5">3MP-10</strain>
    </source>
</reference>
<dbReference type="InterPro" id="IPR011006">
    <property type="entry name" value="CheY-like_superfamily"/>
</dbReference>
<evidence type="ECO:0000256" key="3">
    <source>
        <dbReference type="SAM" id="MobiDB-lite"/>
    </source>
</evidence>
<dbReference type="OrthoDB" id="4101465at2"/>
<dbReference type="SMART" id="SM00448">
    <property type="entry name" value="REC"/>
    <property type="match status" value="1"/>
</dbReference>
<feature type="modified residue" description="4-aspartylphosphate" evidence="2">
    <location>
        <position position="298"/>
    </location>
</feature>
<accession>A0A5N5ZSK4</accession>
<organism evidence="5 6">
    <name type="scientific">Streptomyces mimosae</name>
    <dbReference type="NCBI Taxonomy" id="2586635"/>
    <lineage>
        <taxon>Bacteria</taxon>
        <taxon>Bacillati</taxon>
        <taxon>Actinomycetota</taxon>
        <taxon>Actinomycetes</taxon>
        <taxon>Kitasatosporales</taxon>
        <taxon>Streptomycetaceae</taxon>
        <taxon>Streptomyces</taxon>
    </lineage>
</organism>
<dbReference type="EMBL" id="VDLY02000026">
    <property type="protein sequence ID" value="KAB8158882.1"/>
    <property type="molecule type" value="Genomic_DNA"/>
</dbReference>
<dbReference type="InterPro" id="IPR001789">
    <property type="entry name" value="Sig_transdc_resp-reg_receiver"/>
</dbReference>
<dbReference type="RefSeq" id="WP_139674954.1">
    <property type="nucleotide sequence ID" value="NZ_VDLY02000026.1"/>
</dbReference>
<dbReference type="Proteomes" id="UP000314251">
    <property type="component" value="Unassembled WGS sequence"/>
</dbReference>